<reference evidence="1 2" key="1">
    <citation type="journal article" date="2008" name="Nature">
        <title>The genome of Laccaria bicolor provides insights into mycorrhizal symbiosis.</title>
        <authorList>
            <person name="Martin F."/>
            <person name="Aerts A."/>
            <person name="Ahren D."/>
            <person name="Brun A."/>
            <person name="Danchin E.G.J."/>
            <person name="Duchaussoy F."/>
            <person name="Gibon J."/>
            <person name="Kohler A."/>
            <person name="Lindquist E."/>
            <person name="Pereda V."/>
            <person name="Salamov A."/>
            <person name="Shapiro H.J."/>
            <person name="Wuyts J."/>
            <person name="Blaudez D."/>
            <person name="Buee M."/>
            <person name="Brokstein P."/>
            <person name="Canbaeck B."/>
            <person name="Cohen D."/>
            <person name="Courty P.E."/>
            <person name="Coutinho P.M."/>
            <person name="Delaruelle C."/>
            <person name="Detter J.C."/>
            <person name="Deveau A."/>
            <person name="DiFazio S."/>
            <person name="Duplessis S."/>
            <person name="Fraissinet-Tachet L."/>
            <person name="Lucic E."/>
            <person name="Frey-Klett P."/>
            <person name="Fourrey C."/>
            <person name="Feussner I."/>
            <person name="Gay G."/>
            <person name="Grimwood J."/>
            <person name="Hoegger P.J."/>
            <person name="Jain P."/>
            <person name="Kilaru S."/>
            <person name="Labbe J."/>
            <person name="Lin Y.C."/>
            <person name="Legue V."/>
            <person name="Le Tacon F."/>
            <person name="Marmeisse R."/>
            <person name="Melayah D."/>
            <person name="Montanini B."/>
            <person name="Muratet M."/>
            <person name="Nehls U."/>
            <person name="Niculita-Hirzel H."/>
            <person name="Oudot-Le Secq M.P."/>
            <person name="Peter M."/>
            <person name="Quesneville H."/>
            <person name="Rajashekar B."/>
            <person name="Reich M."/>
            <person name="Rouhier N."/>
            <person name="Schmutz J."/>
            <person name="Yin T."/>
            <person name="Chalot M."/>
            <person name="Henrissat B."/>
            <person name="Kuees U."/>
            <person name="Lucas S."/>
            <person name="Van de Peer Y."/>
            <person name="Podila G.K."/>
            <person name="Polle A."/>
            <person name="Pukkila P.J."/>
            <person name="Richardson P.M."/>
            <person name="Rouze P."/>
            <person name="Sanders I.R."/>
            <person name="Stajich J.E."/>
            <person name="Tunlid A."/>
            <person name="Tuskan G."/>
            <person name="Grigoriev I.V."/>
        </authorList>
    </citation>
    <scope>NUCLEOTIDE SEQUENCE [LARGE SCALE GENOMIC DNA]</scope>
    <source>
        <strain evidence="2">S238N-H82 / ATCC MYA-4686</strain>
    </source>
</reference>
<evidence type="ECO:0000313" key="1">
    <source>
        <dbReference type="EMBL" id="EDR09527.1"/>
    </source>
</evidence>
<dbReference type="GeneID" id="6075612"/>
<sequence length="161" mass="18214">MTTRQRHIISLTSERRWTCMPTDVLDEKQGSLANQQLTNDNETWMNIGGTQANNDDTWMDDDVAHQRMRHIVQTMTTCVVIYITRDGIIVTVSNQKKGDIAVSAYNMARSLTSIQASKLGTFQRYKKAVFALRDFWDLNPGHTYLPAQPLSQVSTARGSCT</sequence>
<accession>B0D6S6</accession>
<dbReference type="RefSeq" id="XP_001879876.1">
    <property type="nucleotide sequence ID" value="XM_001879841.1"/>
</dbReference>
<protein>
    <submittedName>
        <fullName evidence="1">Predicted protein</fullName>
    </submittedName>
</protein>
<dbReference type="HOGENOM" id="CLU_1643995_0_0_1"/>
<dbReference type="EMBL" id="DS547099">
    <property type="protein sequence ID" value="EDR09527.1"/>
    <property type="molecule type" value="Genomic_DNA"/>
</dbReference>
<keyword evidence="2" id="KW-1185">Reference proteome</keyword>
<proteinExistence type="predicted"/>
<gene>
    <name evidence="1" type="ORF">LACBIDRAFT_325948</name>
</gene>
<evidence type="ECO:0000313" key="2">
    <source>
        <dbReference type="Proteomes" id="UP000001194"/>
    </source>
</evidence>
<name>B0D6S6_LACBS</name>
<dbReference type="AlphaFoldDB" id="B0D6S6"/>
<dbReference type="InParanoid" id="B0D6S6"/>
<dbReference type="Proteomes" id="UP000001194">
    <property type="component" value="Unassembled WGS sequence"/>
</dbReference>
<dbReference type="KEGG" id="lbc:LACBIDRAFT_325948"/>
<organism evidence="2">
    <name type="scientific">Laccaria bicolor (strain S238N-H82 / ATCC MYA-4686)</name>
    <name type="common">Bicoloured deceiver</name>
    <name type="synonym">Laccaria laccata var. bicolor</name>
    <dbReference type="NCBI Taxonomy" id="486041"/>
    <lineage>
        <taxon>Eukaryota</taxon>
        <taxon>Fungi</taxon>
        <taxon>Dikarya</taxon>
        <taxon>Basidiomycota</taxon>
        <taxon>Agaricomycotina</taxon>
        <taxon>Agaricomycetes</taxon>
        <taxon>Agaricomycetidae</taxon>
        <taxon>Agaricales</taxon>
        <taxon>Agaricineae</taxon>
        <taxon>Hydnangiaceae</taxon>
        <taxon>Laccaria</taxon>
    </lineage>
</organism>